<proteinExistence type="predicted"/>
<name>A0A1H9LB55_9LACT</name>
<dbReference type="STRING" id="137733.SAMN05421767_11829"/>
<dbReference type="EMBL" id="FOGF01000018">
    <property type="protein sequence ID" value="SER08712.1"/>
    <property type="molecule type" value="Genomic_DNA"/>
</dbReference>
<sequence>METLNVKGMIKNRHLSKAIAEQRLYDFKDKMKYNCEFNGIEFIEVTSDIHLQKLVVIVELLRTI</sequence>
<protein>
    <submittedName>
        <fullName evidence="1">Uncharacterized protein</fullName>
    </submittedName>
</protein>
<evidence type="ECO:0000313" key="2">
    <source>
        <dbReference type="Proteomes" id="UP000198556"/>
    </source>
</evidence>
<gene>
    <name evidence="1" type="ORF">SAMN05421767_11829</name>
</gene>
<keyword evidence="2" id="KW-1185">Reference proteome</keyword>
<organism evidence="1 2">
    <name type="scientific">Granulicatella balaenopterae</name>
    <dbReference type="NCBI Taxonomy" id="137733"/>
    <lineage>
        <taxon>Bacteria</taxon>
        <taxon>Bacillati</taxon>
        <taxon>Bacillota</taxon>
        <taxon>Bacilli</taxon>
        <taxon>Lactobacillales</taxon>
        <taxon>Carnobacteriaceae</taxon>
        <taxon>Granulicatella</taxon>
    </lineage>
</organism>
<dbReference type="Proteomes" id="UP000198556">
    <property type="component" value="Unassembled WGS sequence"/>
</dbReference>
<accession>A0A1H9LB55</accession>
<dbReference type="AlphaFoldDB" id="A0A1H9LB55"/>
<reference evidence="1 2" key="1">
    <citation type="submission" date="2016-10" db="EMBL/GenBank/DDBJ databases">
        <authorList>
            <person name="de Groot N.N."/>
        </authorList>
    </citation>
    <scope>NUCLEOTIDE SEQUENCE [LARGE SCALE GENOMIC DNA]</scope>
    <source>
        <strain evidence="1 2">DSM 15827</strain>
    </source>
</reference>
<evidence type="ECO:0000313" key="1">
    <source>
        <dbReference type="EMBL" id="SER08712.1"/>
    </source>
</evidence>